<dbReference type="InterPro" id="IPR003691">
    <property type="entry name" value="FluC"/>
</dbReference>
<reference evidence="11 12" key="1">
    <citation type="submission" date="2023-07" db="EMBL/GenBank/DDBJ databases">
        <title>Sequencing the genomes of 1000 actinobacteria strains.</title>
        <authorList>
            <person name="Klenk H.-P."/>
        </authorList>
    </citation>
    <scope>NUCLEOTIDE SEQUENCE [LARGE SCALE GENOMIC DNA]</scope>
    <source>
        <strain evidence="11 12">DSM 102162</strain>
    </source>
</reference>
<dbReference type="HAMAP" id="MF_00454">
    <property type="entry name" value="FluC"/>
    <property type="match status" value="1"/>
</dbReference>
<organism evidence="11 12">
    <name type="scientific">Arcanobacterium wilhelmae</name>
    <dbReference type="NCBI Taxonomy" id="1803177"/>
    <lineage>
        <taxon>Bacteria</taxon>
        <taxon>Bacillati</taxon>
        <taxon>Actinomycetota</taxon>
        <taxon>Actinomycetes</taxon>
        <taxon>Actinomycetales</taxon>
        <taxon>Actinomycetaceae</taxon>
        <taxon>Arcanobacterium</taxon>
    </lineage>
</organism>
<proteinExistence type="inferred from homology"/>
<feature type="binding site" evidence="10">
    <location>
        <position position="82"/>
    </location>
    <ligand>
        <name>Na(+)</name>
        <dbReference type="ChEBI" id="CHEBI:29101"/>
        <note>structural</note>
    </ligand>
</feature>
<dbReference type="RefSeq" id="WP_278057601.1">
    <property type="nucleotide sequence ID" value="NZ_CP121247.1"/>
</dbReference>
<protein>
    <recommendedName>
        <fullName evidence="10">Fluoride-specific ion channel FluC</fullName>
    </recommendedName>
</protein>
<evidence type="ECO:0000256" key="2">
    <source>
        <dbReference type="ARBA" id="ARBA00022475"/>
    </source>
</evidence>
<evidence type="ECO:0000256" key="7">
    <source>
        <dbReference type="ARBA" id="ARBA00035120"/>
    </source>
</evidence>
<feature type="binding site" evidence="10">
    <location>
        <position position="79"/>
    </location>
    <ligand>
        <name>Na(+)</name>
        <dbReference type="ChEBI" id="CHEBI:29101"/>
        <note>structural</note>
    </ligand>
</feature>
<evidence type="ECO:0000256" key="3">
    <source>
        <dbReference type="ARBA" id="ARBA00022692"/>
    </source>
</evidence>
<evidence type="ECO:0000256" key="8">
    <source>
        <dbReference type="ARBA" id="ARBA00035585"/>
    </source>
</evidence>
<feature type="transmembrane region" description="Helical" evidence="10">
    <location>
        <begin position="39"/>
        <end position="57"/>
    </location>
</feature>
<keyword evidence="10" id="KW-0479">Metal-binding</keyword>
<feature type="transmembrane region" description="Helical" evidence="10">
    <location>
        <begin position="7"/>
        <end position="27"/>
    </location>
</feature>
<dbReference type="EMBL" id="JAUSQW010000001">
    <property type="protein sequence ID" value="MDP9800202.1"/>
    <property type="molecule type" value="Genomic_DNA"/>
</dbReference>
<evidence type="ECO:0000256" key="10">
    <source>
        <dbReference type="HAMAP-Rule" id="MF_00454"/>
    </source>
</evidence>
<name>A0ABT9N919_9ACTO</name>
<keyword evidence="10" id="KW-0915">Sodium</keyword>
<accession>A0ABT9N919</accession>
<feature type="transmembrane region" description="Helical" evidence="10">
    <location>
        <begin position="69"/>
        <end position="89"/>
    </location>
</feature>
<evidence type="ECO:0000256" key="1">
    <source>
        <dbReference type="ARBA" id="ARBA00004651"/>
    </source>
</evidence>
<evidence type="ECO:0000313" key="12">
    <source>
        <dbReference type="Proteomes" id="UP001235966"/>
    </source>
</evidence>
<dbReference type="PANTHER" id="PTHR28259:SF1">
    <property type="entry name" value="FLUORIDE EXPORT PROTEIN 1-RELATED"/>
    <property type="match status" value="1"/>
</dbReference>
<feature type="transmembrane region" description="Helical" evidence="10">
    <location>
        <begin position="101"/>
        <end position="122"/>
    </location>
</feature>
<comment type="caution">
    <text evidence="11">The sequence shown here is derived from an EMBL/GenBank/DDBJ whole genome shotgun (WGS) entry which is preliminary data.</text>
</comment>
<dbReference type="Proteomes" id="UP001235966">
    <property type="component" value="Unassembled WGS sequence"/>
</dbReference>
<comment type="catalytic activity">
    <reaction evidence="8">
        <text>fluoride(in) = fluoride(out)</text>
        <dbReference type="Rhea" id="RHEA:76159"/>
        <dbReference type="ChEBI" id="CHEBI:17051"/>
    </reaction>
    <physiologicalReaction direction="left-to-right" evidence="8">
        <dbReference type="Rhea" id="RHEA:76160"/>
    </physiologicalReaction>
</comment>
<sequence length="130" mass="13168">MDTESRTLPATIVGAGGALGALARYGITQALPGGYIDLMAVNVSGAFLLGLLTYTLAGKVADPSKRRRWQLFAGTGVLGGFTTYSALALDTVHLTHSPALAFAYAAGTVVLGVLAAWLGSLAGERIGGTS</sequence>
<keyword evidence="5 10" id="KW-0472">Membrane</keyword>
<gene>
    <name evidence="10" type="primary">fluC</name>
    <name evidence="10" type="synonym">crcB</name>
    <name evidence="11" type="ORF">J2S49_000278</name>
</gene>
<comment type="similarity">
    <text evidence="7 10">Belongs to the fluoride channel Fluc/FEX (TC 1.A.43) family.</text>
</comment>
<dbReference type="Pfam" id="PF02537">
    <property type="entry name" value="CRCB"/>
    <property type="match status" value="1"/>
</dbReference>
<evidence type="ECO:0000256" key="5">
    <source>
        <dbReference type="ARBA" id="ARBA00023136"/>
    </source>
</evidence>
<evidence type="ECO:0000256" key="4">
    <source>
        <dbReference type="ARBA" id="ARBA00022989"/>
    </source>
</evidence>
<comment type="subcellular location">
    <subcellularLocation>
        <location evidence="1 10">Cell membrane</location>
        <topology evidence="1 10">Multi-pass membrane protein</topology>
    </subcellularLocation>
</comment>
<evidence type="ECO:0000313" key="11">
    <source>
        <dbReference type="EMBL" id="MDP9800202.1"/>
    </source>
</evidence>
<comment type="function">
    <text evidence="9 10">Fluoride-specific ion channel. Important for reducing fluoride concentration in the cell, thus reducing its toxicity.</text>
</comment>
<keyword evidence="12" id="KW-1185">Reference proteome</keyword>
<keyword evidence="10" id="KW-0813">Transport</keyword>
<dbReference type="PANTHER" id="PTHR28259">
    <property type="entry name" value="FLUORIDE EXPORT PROTEIN 1-RELATED"/>
    <property type="match status" value="1"/>
</dbReference>
<keyword evidence="10" id="KW-0406">Ion transport</keyword>
<evidence type="ECO:0000256" key="6">
    <source>
        <dbReference type="ARBA" id="ARBA00023303"/>
    </source>
</evidence>
<keyword evidence="6 10" id="KW-0407">Ion channel</keyword>
<keyword evidence="2 10" id="KW-1003">Cell membrane</keyword>
<comment type="activity regulation">
    <text evidence="10">Na(+) is not transported, but it plays an essential structural role and its presence is essential for fluoride channel function.</text>
</comment>
<evidence type="ECO:0000256" key="9">
    <source>
        <dbReference type="ARBA" id="ARBA00049940"/>
    </source>
</evidence>
<keyword evidence="4 10" id="KW-1133">Transmembrane helix</keyword>
<keyword evidence="3 10" id="KW-0812">Transmembrane</keyword>